<organism evidence="1 2">
    <name type="scientific">Litorihabitans aurantiacus</name>
    <dbReference type="NCBI Taxonomy" id="1930061"/>
    <lineage>
        <taxon>Bacteria</taxon>
        <taxon>Bacillati</taxon>
        <taxon>Actinomycetota</taxon>
        <taxon>Actinomycetes</taxon>
        <taxon>Micrococcales</taxon>
        <taxon>Beutenbergiaceae</taxon>
        <taxon>Litorihabitans</taxon>
    </lineage>
</organism>
<name>A0AA37XHE5_9MICO</name>
<keyword evidence="2" id="KW-1185">Reference proteome</keyword>
<evidence type="ECO:0000313" key="1">
    <source>
        <dbReference type="EMBL" id="GMA33273.1"/>
    </source>
</evidence>
<dbReference type="Proteomes" id="UP001157161">
    <property type="component" value="Unassembled WGS sequence"/>
</dbReference>
<evidence type="ECO:0000313" key="2">
    <source>
        <dbReference type="Proteomes" id="UP001157161"/>
    </source>
</evidence>
<sequence>MISYADVDTLDAETREEISDLFDHADALHDLPDDLGAIEAWDDFIAECERVGFPHLIASARLSQYTIYSHGGMALEALEAFVELMRVLRSHGDLVDPRNVAVQLNAIGTAATTLADDPRIPLEKITRLIDLVEEQMHARGVDVTGAHVARATVAAAAGDAEATTQWIDRWRAEAGDGWRADDAGVIQMEIPLIARFDSDRAAETLEQRLRVLGIDPVRIDSGAPNADRAAKLAALLAFLRVRQGRREEATAIADALVAALGIEVLAREVVPHYLILALEERPDLALVAVDRLLGESALDASDWEAVAAAARSRLLAQPHGTEGELLRALAQEGARAHDERAGTDVHSRELAELWWAGLPPASPPAITHVPDVWGEPEERAEHILSAGWLGRVGAVCADDPPIAIKYRYQALLGETMQLMSAETAEESDALATRLTARARELRCATSRYAVPLLHGLGAGRRGDVPTMVVGYGRALEELRALPANADHVVPDIRAMGERLFPTVVEQAVASPDVPWDHIHPLVTTEQEVRAATGAPRAPVILAHAEIAAHVDDVDRLQAIAADLQDAVADEQQRIDGGAIYLELVRLVARFSPGFADHLASIVVQAGDAEQIRAATVWRSWLRPADPAVAAELTAVLQEADDDVTELGIVPGWVVLEVLVRAGRKPVAVLDALLEEVDGGNAADLGLIAAGGSLLLGRDADDARGAELRERALAIATGLAQRDGTDVWRTWVGRRWYAGDPAFERA</sequence>
<reference evidence="1" key="2">
    <citation type="submission" date="2023-02" db="EMBL/GenBank/DDBJ databases">
        <authorList>
            <person name="Sun Q."/>
            <person name="Mori K."/>
        </authorList>
    </citation>
    <scope>NUCLEOTIDE SEQUENCE</scope>
    <source>
        <strain evidence="1">NBRC 112290</strain>
    </source>
</reference>
<dbReference type="AlphaFoldDB" id="A0AA37XHE5"/>
<dbReference type="RefSeq" id="WP_284251976.1">
    <property type="nucleotide sequence ID" value="NZ_BSUM01000001.1"/>
</dbReference>
<gene>
    <name evidence="1" type="ORF">GCM10025875_32650</name>
</gene>
<protein>
    <submittedName>
        <fullName evidence="1">Uncharacterized protein</fullName>
    </submittedName>
</protein>
<comment type="caution">
    <text evidence="1">The sequence shown here is derived from an EMBL/GenBank/DDBJ whole genome shotgun (WGS) entry which is preliminary data.</text>
</comment>
<reference evidence="1" key="1">
    <citation type="journal article" date="2014" name="Int. J. Syst. Evol. Microbiol.">
        <title>Complete genome sequence of Corynebacterium casei LMG S-19264T (=DSM 44701T), isolated from a smear-ripened cheese.</title>
        <authorList>
            <consortium name="US DOE Joint Genome Institute (JGI-PGF)"/>
            <person name="Walter F."/>
            <person name="Albersmeier A."/>
            <person name="Kalinowski J."/>
            <person name="Ruckert C."/>
        </authorList>
    </citation>
    <scope>NUCLEOTIDE SEQUENCE</scope>
    <source>
        <strain evidence="1">NBRC 112290</strain>
    </source>
</reference>
<accession>A0AA37XHE5</accession>
<dbReference type="EMBL" id="BSUM01000001">
    <property type="protein sequence ID" value="GMA33273.1"/>
    <property type="molecule type" value="Genomic_DNA"/>
</dbReference>
<proteinExistence type="predicted"/>